<dbReference type="Proteomes" id="UP000248918">
    <property type="component" value="Unassembled WGS sequence"/>
</dbReference>
<evidence type="ECO:0000259" key="3">
    <source>
        <dbReference type="PROSITE" id="PS50110"/>
    </source>
</evidence>
<name>A0A329BFK1_9BURK</name>
<evidence type="ECO:0000313" key="5">
    <source>
        <dbReference type="Proteomes" id="UP000248918"/>
    </source>
</evidence>
<dbReference type="PANTHER" id="PTHR44591:SF3">
    <property type="entry name" value="RESPONSE REGULATORY DOMAIN-CONTAINING PROTEIN"/>
    <property type="match status" value="1"/>
</dbReference>
<evidence type="ECO:0000256" key="1">
    <source>
        <dbReference type="ARBA" id="ARBA00022553"/>
    </source>
</evidence>
<dbReference type="PROSITE" id="PS50110">
    <property type="entry name" value="RESPONSE_REGULATORY"/>
    <property type="match status" value="1"/>
</dbReference>
<comment type="caution">
    <text evidence="4">The sequence shown here is derived from an EMBL/GenBank/DDBJ whole genome shotgun (WGS) entry which is preliminary data.</text>
</comment>
<dbReference type="PANTHER" id="PTHR44591">
    <property type="entry name" value="STRESS RESPONSE REGULATOR PROTEIN 1"/>
    <property type="match status" value="1"/>
</dbReference>
<proteinExistence type="predicted"/>
<reference evidence="4 5" key="1">
    <citation type="submission" date="2018-06" db="EMBL/GenBank/DDBJ databases">
        <title>Genomic Encyclopedia of Type Strains, Phase III (KMG-III): the genomes of soil and plant-associated and newly described type strains.</title>
        <authorList>
            <person name="Whitman W."/>
        </authorList>
    </citation>
    <scope>NUCLEOTIDE SEQUENCE [LARGE SCALE GENOMIC DNA]</scope>
    <source>
        <strain evidence="4 5">LMG 23644</strain>
    </source>
</reference>
<dbReference type="InterPro" id="IPR001789">
    <property type="entry name" value="Sig_transdc_resp-reg_receiver"/>
</dbReference>
<dbReference type="SUPFAM" id="SSF52172">
    <property type="entry name" value="CheY-like"/>
    <property type="match status" value="1"/>
</dbReference>
<dbReference type="InterPro" id="IPR050595">
    <property type="entry name" value="Bact_response_regulator"/>
</dbReference>
<dbReference type="CDD" id="cd17574">
    <property type="entry name" value="REC_OmpR"/>
    <property type="match status" value="1"/>
</dbReference>
<protein>
    <submittedName>
        <fullName evidence="4">Response regulator receiver domain-containing protein</fullName>
    </submittedName>
</protein>
<organism evidence="4 5">
    <name type="scientific">Paraburkholderia bryophila</name>
    <dbReference type="NCBI Taxonomy" id="420952"/>
    <lineage>
        <taxon>Bacteria</taxon>
        <taxon>Pseudomonadati</taxon>
        <taxon>Pseudomonadota</taxon>
        <taxon>Betaproteobacteria</taxon>
        <taxon>Burkholderiales</taxon>
        <taxon>Burkholderiaceae</taxon>
        <taxon>Paraburkholderia</taxon>
    </lineage>
</organism>
<keyword evidence="1 2" id="KW-0597">Phosphoprotein</keyword>
<evidence type="ECO:0000256" key="2">
    <source>
        <dbReference type="PROSITE-ProRule" id="PRU00169"/>
    </source>
</evidence>
<dbReference type="Gene3D" id="3.40.50.2300">
    <property type="match status" value="1"/>
</dbReference>
<feature type="modified residue" description="4-aspartylphosphate" evidence="2">
    <location>
        <position position="52"/>
    </location>
</feature>
<dbReference type="EMBL" id="QLTK01000035">
    <property type="protein sequence ID" value="RAS20617.1"/>
    <property type="molecule type" value="Genomic_DNA"/>
</dbReference>
<dbReference type="AlphaFoldDB" id="A0A329BFK1"/>
<accession>A0A329BFK1</accession>
<sequence>MHSILLVDDEPDILTAWHLILVEEGYEVRCAANGAEALQFLDDWRPDLIITDWMMPLVDGGELCRHIRSHPELSRIPVLVHTAAPAAAEEAECYDVCLRKPAAVKVVLATVAKLCGSAYTD</sequence>
<gene>
    <name evidence="4" type="ORF">BX591_13536</name>
</gene>
<dbReference type="SMART" id="SM00448">
    <property type="entry name" value="REC"/>
    <property type="match status" value="1"/>
</dbReference>
<dbReference type="GO" id="GO:0000160">
    <property type="term" value="P:phosphorelay signal transduction system"/>
    <property type="evidence" value="ECO:0007669"/>
    <property type="project" value="InterPro"/>
</dbReference>
<feature type="domain" description="Response regulatory" evidence="3">
    <location>
        <begin position="3"/>
        <end position="115"/>
    </location>
</feature>
<evidence type="ECO:0000313" key="4">
    <source>
        <dbReference type="EMBL" id="RAS20617.1"/>
    </source>
</evidence>
<dbReference type="Pfam" id="PF00072">
    <property type="entry name" value="Response_reg"/>
    <property type="match status" value="1"/>
</dbReference>
<dbReference type="RefSeq" id="WP_111935226.1">
    <property type="nucleotide sequence ID" value="NZ_CADFFP010000034.1"/>
</dbReference>
<dbReference type="OrthoDB" id="9800897at2"/>
<dbReference type="InterPro" id="IPR011006">
    <property type="entry name" value="CheY-like_superfamily"/>
</dbReference>